<dbReference type="SUPFAM" id="SSF103473">
    <property type="entry name" value="MFS general substrate transporter"/>
    <property type="match status" value="1"/>
</dbReference>
<gene>
    <name evidence="2" type="ORF">ACFQRG_06895</name>
</gene>
<dbReference type="PANTHER" id="PTHR23537:SF1">
    <property type="entry name" value="SUGAR TRANSPORTER"/>
    <property type="match status" value="1"/>
</dbReference>
<dbReference type="InterPro" id="IPR036259">
    <property type="entry name" value="MFS_trans_sf"/>
</dbReference>
<keyword evidence="1" id="KW-1133">Transmembrane helix</keyword>
<protein>
    <submittedName>
        <fullName evidence="2">YbfB/YjiJ family MFS transporter</fullName>
    </submittedName>
</protein>
<dbReference type="InterPro" id="IPR010645">
    <property type="entry name" value="MFS_4"/>
</dbReference>
<keyword evidence="3" id="KW-1185">Reference proteome</keyword>
<evidence type="ECO:0000256" key="1">
    <source>
        <dbReference type="SAM" id="Phobius"/>
    </source>
</evidence>
<dbReference type="PANTHER" id="PTHR23537">
    <property type="match status" value="1"/>
</dbReference>
<keyword evidence="1" id="KW-0812">Transmembrane</keyword>
<dbReference type="EMBL" id="JBHTCO010000005">
    <property type="protein sequence ID" value="MFC7392711.1"/>
    <property type="molecule type" value="Genomic_DNA"/>
</dbReference>
<proteinExistence type="predicted"/>
<dbReference type="Pfam" id="PF06779">
    <property type="entry name" value="MFS_4"/>
    <property type="match status" value="1"/>
</dbReference>
<evidence type="ECO:0000313" key="3">
    <source>
        <dbReference type="Proteomes" id="UP001596505"/>
    </source>
</evidence>
<dbReference type="Proteomes" id="UP001596505">
    <property type="component" value="Unassembled WGS sequence"/>
</dbReference>
<name>A0ABW2PTG2_9BACL</name>
<keyword evidence="1" id="KW-0472">Membrane</keyword>
<feature type="transmembrane region" description="Helical" evidence="1">
    <location>
        <begin position="26"/>
        <end position="47"/>
    </location>
</feature>
<organism evidence="2 3">
    <name type="scientific">Scopulibacillus cellulosilyticus</name>
    <dbReference type="NCBI Taxonomy" id="2665665"/>
    <lineage>
        <taxon>Bacteria</taxon>
        <taxon>Bacillati</taxon>
        <taxon>Bacillota</taxon>
        <taxon>Bacilli</taxon>
        <taxon>Bacillales</taxon>
        <taxon>Sporolactobacillaceae</taxon>
        <taxon>Scopulibacillus</taxon>
    </lineage>
</organism>
<accession>A0ABW2PTG2</accession>
<sequence>MGIGRFAYTPILPFMQNDVHFSHSTAGYLASFNYIGYLLGALIPSFFRWKQCVFCFFRVC</sequence>
<reference evidence="3" key="1">
    <citation type="journal article" date="2019" name="Int. J. Syst. Evol. Microbiol.">
        <title>The Global Catalogue of Microorganisms (GCM) 10K type strain sequencing project: providing services to taxonomists for standard genome sequencing and annotation.</title>
        <authorList>
            <consortium name="The Broad Institute Genomics Platform"/>
            <consortium name="The Broad Institute Genome Sequencing Center for Infectious Disease"/>
            <person name="Wu L."/>
            <person name="Ma J."/>
        </authorList>
    </citation>
    <scope>NUCLEOTIDE SEQUENCE [LARGE SCALE GENOMIC DNA]</scope>
    <source>
        <strain evidence="3">CGMCC 1.16305</strain>
    </source>
</reference>
<dbReference type="Gene3D" id="1.20.1250.20">
    <property type="entry name" value="MFS general substrate transporter like domains"/>
    <property type="match status" value="1"/>
</dbReference>
<comment type="caution">
    <text evidence="2">The sequence shown here is derived from an EMBL/GenBank/DDBJ whole genome shotgun (WGS) entry which is preliminary data.</text>
</comment>
<evidence type="ECO:0000313" key="2">
    <source>
        <dbReference type="EMBL" id="MFC7392711.1"/>
    </source>
</evidence>
<dbReference type="RefSeq" id="WP_380965381.1">
    <property type="nucleotide sequence ID" value="NZ_JBHTCO010000005.1"/>
</dbReference>